<reference evidence="1 2" key="1">
    <citation type="journal article" date="2019" name="Sci. Rep.">
        <title>Orb-weaving spider Araneus ventricosus genome elucidates the spidroin gene catalogue.</title>
        <authorList>
            <person name="Kono N."/>
            <person name="Nakamura H."/>
            <person name="Ohtoshi R."/>
            <person name="Moran D.A.P."/>
            <person name="Shinohara A."/>
            <person name="Yoshida Y."/>
            <person name="Fujiwara M."/>
            <person name="Mori M."/>
            <person name="Tomita M."/>
            <person name="Arakawa K."/>
        </authorList>
    </citation>
    <scope>NUCLEOTIDE SEQUENCE [LARGE SCALE GENOMIC DNA]</scope>
</reference>
<sequence>MIFPFSPEFQFKNTFDPALRGVVEKVKFLVICRGMKQFPPMTNLCPLSRIAIGISHNVMRFFLDDLTTVSQRGVSTSPSGDVIRISYYDAGSLSSGAFS</sequence>
<name>A0A4Y2NP30_ARAVE</name>
<organism evidence="1 2">
    <name type="scientific">Araneus ventricosus</name>
    <name type="common">Orbweaver spider</name>
    <name type="synonym">Epeira ventricosa</name>
    <dbReference type="NCBI Taxonomy" id="182803"/>
    <lineage>
        <taxon>Eukaryota</taxon>
        <taxon>Metazoa</taxon>
        <taxon>Ecdysozoa</taxon>
        <taxon>Arthropoda</taxon>
        <taxon>Chelicerata</taxon>
        <taxon>Arachnida</taxon>
        <taxon>Araneae</taxon>
        <taxon>Araneomorphae</taxon>
        <taxon>Entelegynae</taxon>
        <taxon>Araneoidea</taxon>
        <taxon>Araneidae</taxon>
        <taxon>Araneus</taxon>
    </lineage>
</organism>
<keyword evidence="2" id="KW-1185">Reference proteome</keyword>
<evidence type="ECO:0000313" key="2">
    <source>
        <dbReference type="Proteomes" id="UP000499080"/>
    </source>
</evidence>
<comment type="caution">
    <text evidence="1">The sequence shown here is derived from an EMBL/GenBank/DDBJ whole genome shotgun (WGS) entry which is preliminary data.</text>
</comment>
<evidence type="ECO:0000313" key="1">
    <source>
        <dbReference type="EMBL" id="GBN40684.1"/>
    </source>
</evidence>
<accession>A0A4Y2NP30</accession>
<dbReference type="AlphaFoldDB" id="A0A4Y2NP30"/>
<dbReference type="EMBL" id="BGPR01009541">
    <property type="protein sequence ID" value="GBN40684.1"/>
    <property type="molecule type" value="Genomic_DNA"/>
</dbReference>
<protein>
    <submittedName>
        <fullName evidence="1">Uncharacterized protein</fullName>
    </submittedName>
</protein>
<gene>
    <name evidence="1" type="ORF">AVEN_213489_1</name>
</gene>
<proteinExistence type="predicted"/>
<dbReference type="Proteomes" id="UP000499080">
    <property type="component" value="Unassembled WGS sequence"/>
</dbReference>